<keyword evidence="2" id="KW-1185">Reference proteome</keyword>
<dbReference type="RefSeq" id="WP_338291616.1">
    <property type="nucleotide sequence ID" value="NZ_AP027272.1"/>
</dbReference>
<evidence type="ECO:0000313" key="2">
    <source>
        <dbReference type="Proteomes" id="UP001333710"/>
    </source>
</evidence>
<proteinExistence type="predicted"/>
<gene>
    <name evidence="1" type="ORF">MACH26_11550</name>
</gene>
<dbReference type="EMBL" id="AP027272">
    <property type="protein sequence ID" value="BDX05634.1"/>
    <property type="molecule type" value="Genomic_DNA"/>
</dbReference>
<protein>
    <recommendedName>
        <fullName evidence="3">PRC-barrel domain-containing protein</fullName>
    </recommendedName>
</protein>
<evidence type="ECO:0000313" key="1">
    <source>
        <dbReference type="EMBL" id="BDX05634.1"/>
    </source>
</evidence>
<dbReference type="InterPro" id="IPR011033">
    <property type="entry name" value="PRC_barrel-like_sf"/>
</dbReference>
<dbReference type="GO" id="GO:0030077">
    <property type="term" value="C:plasma membrane light-harvesting complex"/>
    <property type="evidence" value="ECO:0007669"/>
    <property type="project" value="InterPro"/>
</dbReference>
<organism evidence="1 2">
    <name type="scientific">Planctobacterium marinum</name>
    <dbReference type="NCBI Taxonomy" id="1631968"/>
    <lineage>
        <taxon>Bacteria</taxon>
        <taxon>Pseudomonadati</taxon>
        <taxon>Pseudomonadota</taxon>
        <taxon>Gammaproteobacteria</taxon>
        <taxon>Alteromonadales</taxon>
        <taxon>Alteromonadaceae</taxon>
        <taxon>Planctobacterium</taxon>
    </lineage>
</organism>
<dbReference type="GO" id="GO:0019684">
    <property type="term" value="P:photosynthesis, light reaction"/>
    <property type="evidence" value="ECO:0007669"/>
    <property type="project" value="InterPro"/>
</dbReference>
<dbReference type="SUPFAM" id="SSF50346">
    <property type="entry name" value="PRC-barrel domain"/>
    <property type="match status" value="2"/>
</dbReference>
<dbReference type="Proteomes" id="UP001333710">
    <property type="component" value="Chromosome"/>
</dbReference>
<dbReference type="Gene3D" id="3.90.50.10">
    <property type="entry name" value="Photosynthetic Reaction Center, subunit H, domain 2"/>
    <property type="match status" value="2"/>
</dbReference>
<evidence type="ECO:0008006" key="3">
    <source>
        <dbReference type="Google" id="ProtNLM"/>
    </source>
</evidence>
<reference evidence="1" key="1">
    <citation type="submission" date="2023-01" db="EMBL/GenBank/DDBJ databases">
        <title>Complete genome sequence of Planctobacterium marinum strain Dej080120_11.</title>
        <authorList>
            <person name="Ueki S."/>
            <person name="Maruyama F."/>
        </authorList>
    </citation>
    <scope>NUCLEOTIDE SEQUENCE</scope>
    <source>
        <strain evidence="1">Dej080120_11</strain>
    </source>
</reference>
<dbReference type="AlphaFoldDB" id="A0AA48HHY3"/>
<dbReference type="InterPro" id="IPR014747">
    <property type="entry name" value="Bac_photo_RC_H_C"/>
</dbReference>
<accession>A0AA48HHY3</accession>
<name>A0AA48HHY3_9ALTE</name>
<dbReference type="KEGG" id="pmaw:MACH26_11550"/>
<sequence>MLHSLNALEGYLVLGSDEELGYCKDFLFNDEHWNAHYMLIDTHKWLPGGKKALVHSKLISHINSDKQEIHLQVSKSQLKQSPSLLSNDPIARAYEKTYMCYFDYATWHVGPQPLDTYLTGVHPERVKLVGAGEEPASEKNHVHSANFVEDYELESDDKKHGHIKDFILNDENWDIAYLAIEMNRVLGHKHPILLNPSELEHIDWSQQKVIIDLPEKQILNSSAYHGKSYPSKGI</sequence>